<dbReference type="OrthoDB" id="3196747at2"/>
<dbReference type="Pfam" id="PF02452">
    <property type="entry name" value="PemK_toxin"/>
    <property type="match status" value="1"/>
</dbReference>
<dbReference type="SUPFAM" id="SSF50118">
    <property type="entry name" value="Cell growth inhibitor/plasmid maintenance toxic component"/>
    <property type="match status" value="1"/>
</dbReference>
<proteinExistence type="predicted"/>
<protein>
    <submittedName>
        <fullName evidence="1">mRNA interferase MazF</fullName>
    </submittedName>
</protein>
<accession>A0A1I4G182</accession>
<dbReference type="AlphaFoldDB" id="A0A1I4G182"/>
<keyword evidence="2" id="KW-1185">Reference proteome</keyword>
<gene>
    <name evidence="1" type="ORF">SAMN05192568_100272</name>
</gene>
<dbReference type="RefSeq" id="WP_092036902.1">
    <property type="nucleotide sequence ID" value="NZ_FOTK01000002.1"/>
</dbReference>
<dbReference type="EMBL" id="FOTK01000002">
    <property type="protein sequence ID" value="SFL22751.1"/>
    <property type="molecule type" value="Genomic_DNA"/>
</dbReference>
<organism evidence="1 2">
    <name type="scientific">Methylobacterium pseudosasicola</name>
    <dbReference type="NCBI Taxonomy" id="582667"/>
    <lineage>
        <taxon>Bacteria</taxon>
        <taxon>Pseudomonadati</taxon>
        <taxon>Pseudomonadota</taxon>
        <taxon>Alphaproteobacteria</taxon>
        <taxon>Hyphomicrobiales</taxon>
        <taxon>Methylobacteriaceae</taxon>
        <taxon>Methylobacterium</taxon>
    </lineage>
</organism>
<dbReference type="InterPro" id="IPR011067">
    <property type="entry name" value="Plasmid_toxin/cell-grow_inhib"/>
</dbReference>
<evidence type="ECO:0000313" key="2">
    <source>
        <dbReference type="Proteomes" id="UP000199048"/>
    </source>
</evidence>
<dbReference type="Gene3D" id="2.30.30.110">
    <property type="match status" value="1"/>
</dbReference>
<dbReference type="GO" id="GO:0003677">
    <property type="term" value="F:DNA binding"/>
    <property type="evidence" value="ECO:0007669"/>
    <property type="project" value="InterPro"/>
</dbReference>
<evidence type="ECO:0000313" key="1">
    <source>
        <dbReference type="EMBL" id="SFL22751.1"/>
    </source>
</evidence>
<reference evidence="2" key="1">
    <citation type="submission" date="2016-10" db="EMBL/GenBank/DDBJ databases">
        <authorList>
            <person name="Varghese N."/>
            <person name="Submissions S."/>
        </authorList>
    </citation>
    <scope>NUCLEOTIDE SEQUENCE [LARGE SCALE GENOMIC DNA]</scope>
    <source>
        <strain evidence="2">BL36</strain>
    </source>
</reference>
<name>A0A1I4G182_9HYPH</name>
<dbReference type="InterPro" id="IPR003477">
    <property type="entry name" value="PemK-like"/>
</dbReference>
<dbReference type="Proteomes" id="UP000199048">
    <property type="component" value="Unassembled WGS sequence"/>
</dbReference>
<dbReference type="STRING" id="582667.SAMN05192568_100272"/>
<sequence>MTRGDIVTVSPPGSYGKPRPALVIQSDWLVETDSILVCLLTSTLRDAPLFRLTVEPSAANGLRSVSQIMTDKIIAMPRAKCSPPIGRLERDTLASLNRMLALVLGIAD</sequence>